<dbReference type="InterPro" id="IPR005119">
    <property type="entry name" value="LysR_subst-bd"/>
</dbReference>
<dbReference type="SUPFAM" id="SSF46785">
    <property type="entry name" value="Winged helix' DNA-binding domain"/>
    <property type="match status" value="1"/>
</dbReference>
<dbReference type="PANTHER" id="PTHR30537:SF74">
    <property type="entry name" value="HTH-TYPE TRANSCRIPTIONAL REGULATOR TRPI"/>
    <property type="match status" value="1"/>
</dbReference>
<proteinExistence type="inferred from homology"/>
<name>A0A6A8AJB9_9HYPH</name>
<feature type="domain" description="HTH lysR-type" evidence="5">
    <location>
        <begin position="14"/>
        <end position="71"/>
    </location>
</feature>
<evidence type="ECO:0000256" key="4">
    <source>
        <dbReference type="ARBA" id="ARBA00023163"/>
    </source>
</evidence>
<dbReference type="CDD" id="cd08432">
    <property type="entry name" value="PBP2_GcdR_TrpI_HvrB_AmpR_like"/>
    <property type="match status" value="1"/>
</dbReference>
<comment type="caution">
    <text evidence="6">The sequence shown here is derived from an EMBL/GenBank/DDBJ whole genome shotgun (WGS) entry which is preliminary data.</text>
</comment>
<keyword evidence="2" id="KW-0805">Transcription regulation</keyword>
<dbReference type="EMBL" id="WIXI01000051">
    <property type="protein sequence ID" value="MQY49840.1"/>
    <property type="molecule type" value="Genomic_DNA"/>
</dbReference>
<sequence>MDQEDLSMKLSRQFPLNALRVFEAAARLLSFTKAGEELGLTQTAVSYQIKLLEDTIGEPLFLRRPRQVILTDAGERLAPKISQAFETIGDAIASTRSQSDGTLIIHTTATFASRWLAHHIGTFQLENPHIAVRMETSQETIDFSKTEADVAIRSSKSGIWPGLRSHFMMKSHFTPMLNPKLAESVGGINHPADLLKVRIIDASDPWWRLWFLAAGVTEIDLAARPTSRFGGIQAFEAAAAIAGHGVAILKPEFYTDDVALGRLYQPFDLLASDGSDYWFAYPETRRNSPKIRAFREFMRKMMPTFRD</sequence>
<comment type="similarity">
    <text evidence="1">Belongs to the LysR transcriptional regulatory family.</text>
</comment>
<dbReference type="InterPro" id="IPR036388">
    <property type="entry name" value="WH-like_DNA-bd_sf"/>
</dbReference>
<keyword evidence="7" id="KW-1185">Reference proteome</keyword>
<dbReference type="PRINTS" id="PR00039">
    <property type="entry name" value="HTHLYSR"/>
</dbReference>
<dbReference type="InterPro" id="IPR036390">
    <property type="entry name" value="WH_DNA-bd_sf"/>
</dbReference>
<dbReference type="SUPFAM" id="SSF53850">
    <property type="entry name" value="Periplasmic binding protein-like II"/>
    <property type="match status" value="1"/>
</dbReference>
<gene>
    <name evidence="6" type="ORF">GAO09_27815</name>
</gene>
<dbReference type="FunFam" id="1.10.10.10:FF:000038">
    <property type="entry name" value="Glycine cleavage system transcriptional activator"/>
    <property type="match status" value="1"/>
</dbReference>
<dbReference type="GO" id="GO:0006351">
    <property type="term" value="P:DNA-templated transcription"/>
    <property type="evidence" value="ECO:0007669"/>
    <property type="project" value="TreeGrafter"/>
</dbReference>
<dbReference type="GO" id="GO:0003700">
    <property type="term" value="F:DNA-binding transcription factor activity"/>
    <property type="evidence" value="ECO:0007669"/>
    <property type="project" value="InterPro"/>
</dbReference>
<evidence type="ECO:0000313" key="7">
    <source>
        <dbReference type="Proteomes" id="UP000435138"/>
    </source>
</evidence>
<dbReference type="InterPro" id="IPR000847">
    <property type="entry name" value="LysR_HTH_N"/>
</dbReference>
<dbReference type="PANTHER" id="PTHR30537">
    <property type="entry name" value="HTH-TYPE TRANSCRIPTIONAL REGULATOR"/>
    <property type="match status" value="1"/>
</dbReference>
<dbReference type="Pfam" id="PF00126">
    <property type="entry name" value="HTH_1"/>
    <property type="match status" value="1"/>
</dbReference>
<dbReference type="Gene3D" id="1.10.10.10">
    <property type="entry name" value="Winged helix-like DNA-binding domain superfamily/Winged helix DNA-binding domain"/>
    <property type="match status" value="1"/>
</dbReference>
<dbReference type="PROSITE" id="PS50931">
    <property type="entry name" value="HTH_LYSR"/>
    <property type="match status" value="1"/>
</dbReference>
<organism evidence="6 7">
    <name type="scientific">Endobacterium cereale</name>
    <dbReference type="NCBI Taxonomy" id="2663029"/>
    <lineage>
        <taxon>Bacteria</taxon>
        <taxon>Pseudomonadati</taxon>
        <taxon>Pseudomonadota</taxon>
        <taxon>Alphaproteobacteria</taxon>
        <taxon>Hyphomicrobiales</taxon>
        <taxon>Rhizobiaceae</taxon>
        <taxon>Endobacterium</taxon>
    </lineage>
</organism>
<reference evidence="6 7" key="1">
    <citation type="submission" date="2019-11" db="EMBL/GenBank/DDBJ databases">
        <title>Genome analysis of Rhizobacterium cereale a novel genus and species isolated from maize roots in North Spain.</title>
        <authorList>
            <person name="Menendez E."/>
            <person name="Flores-Felix J.D."/>
            <person name="Ramirez-Bahena M.-H."/>
            <person name="Igual J.M."/>
            <person name="Garcia-Fraile P."/>
            <person name="Peix A."/>
            <person name="Velazquez E."/>
        </authorList>
    </citation>
    <scope>NUCLEOTIDE SEQUENCE [LARGE SCALE GENOMIC DNA]</scope>
    <source>
        <strain evidence="6 7">RZME27</strain>
    </source>
</reference>
<evidence type="ECO:0000313" key="6">
    <source>
        <dbReference type="EMBL" id="MQY49840.1"/>
    </source>
</evidence>
<keyword evidence="3" id="KW-0238">DNA-binding</keyword>
<dbReference type="AlphaFoldDB" id="A0A6A8AJB9"/>
<dbReference type="Proteomes" id="UP000435138">
    <property type="component" value="Unassembled WGS sequence"/>
</dbReference>
<dbReference type="Gene3D" id="3.40.190.10">
    <property type="entry name" value="Periplasmic binding protein-like II"/>
    <property type="match status" value="2"/>
</dbReference>
<protein>
    <submittedName>
        <fullName evidence="6">LysR family transcriptional regulator</fullName>
    </submittedName>
</protein>
<accession>A0A6A8AJB9</accession>
<dbReference type="Pfam" id="PF03466">
    <property type="entry name" value="LysR_substrate"/>
    <property type="match status" value="1"/>
</dbReference>
<dbReference type="GO" id="GO:0043565">
    <property type="term" value="F:sequence-specific DNA binding"/>
    <property type="evidence" value="ECO:0007669"/>
    <property type="project" value="TreeGrafter"/>
</dbReference>
<keyword evidence="4" id="KW-0804">Transcription</keyword>
<dbReference type="InterPro" id="IPR058163">
    <property type="entry name" value="LysR-type_TF_proteobact-type"/>
</dbReference>
<evidence type="ECO:0000256" key="1">
    <source>
        <dbReference type="ARBA" id="ARBA00009437"/>
    </source>
</evidence>
<evidence type="ECO:0000259" key="5">
    <source>
        <dbReference type="PROSITE" id="PS50931"/>
    </source>
</evidence>
<dbReference type="RefSeq" id="WP_153359958.1">
    <property type="nucleotide sequence ID" value="NZ_JAYKOO010000001.1"/>
</dbReference>
<evidence type="ECO:0000256" key="3">
    <source>
        <dbReference type="ARBA" id="ARBA00023125"/>
    </source>
</evidence>
<evidence type="ECO:0000256" key="2">
    <source>
        <dbReference type="ARBA" id="ARBA00023015"/>
    </source>
</evidence>